<protein>
    <submittedName>
        <fullName evidence="1">Uncharacterized protein</fullName>
    </submittedName>
</protein>
<name>A0A0D6PL93_9PROT</name>
<evidence type="ECO:0000313" key="2">
    <source>
        <dbReference type="Proteomes" id="UP000032668"/>
    </source>
</evidence>
<evidence type="ECO:0000313" key="1">
    <source>
        <dbReference type="EMBL" id="GAN81988.1"/>
    </source>
</evidence>
<organism evidence="1 2">
    <name type="scientific">Acidocella aminolytica 101 = DSM 11237</name>
    <dbReference type="NCBI Taxonomy" id="1120923"/>
    <lineage>
        <taxon>Bacteria</taxon>
        <taxon>Pseudomonadati</taxon>
        <taxon>Pseudomonadota</taxon>
        <taxon>Alphaproteobacteria</taxon>
        <taxon>Acetobacterales</taxon>
        <taxon>Acidocellaceae</taxon>
        <taxon>Acidocella</taxon>
    </lineage>
</organism>
<dbReference type="EMBL" id="BANC01000133">
    <property type="protein sequence ID" value="GAN81988.1"/>
    <property type="molecule type" value="Genomic_DNA"/>
</dbReference>
<keyword evidence="2" id="KW-1185">Reference proteome</keyword>
<sequence length="53" mass="6176">MEKVWLRVDDTDLGFCPVRMRVVKQLVAVAQVQETDAQIREKLPSETLKRHVL</sequence>
<dbReference type="AlphaFoldDB" id="A0A0D6PL93"/>
<reference evidence="1 2" key="1">
    <citation type="submission" date="2012-11" db="EMBL/GenBank/DDBJ databases">
        <title>Whole genome sequence of Acidocella aminolytica 101 = DSM 11237.</title>
        <authorList>
            <person name="Azuma Y."/>
            <person name="Higashiura N."/>
            <person name="Hirakawa H."/>
            <person name="Matsushita K."/>
        </authorList>
    </citation>
    <scope>NUCLEOTIDE SEQUENCE [LARGE SCALE GENOMIC DNA]</scope>
    <source>
        <strain evidence="2">101 / DSM 11237</strain>
    </source>
</reference>
<gene>
    <name evidence="1" type="ORF">Aam_135_008</name>
</gene>
<comment type="caution">
    <text evidence="1">The sequence shown here is derived from an EMBL/GenBank/DDBJ whole genome shotgun (WGS) entry which is preliminary data.</text>
</comment>
<accession>A0A0D6PL93</accession>
<dbReference type="Proteomes" id="UP000032668">
    <property type="component" value="Unassembled WGS sequence"/>
</dbReference>
<proteinExistence type="predicted"/>